<proteinExistence type="predicted"/>
<dbReference type="SUPFAM" id="SSF46785">
    <property type="entry name" value="Winged helix' DNA-binding domain"/>
    <property type="match status" value="1"/>
</dbReference>
<feature type="domain" description="WYL" evidence="2">
    <location>
        <begin position="158"/>
        <end position="220"/>
    </location>
</feature>
<evidence type="ECO:0000313" key="3">
    <source>
        <dbReference type="EMBL" id="SPX62743.1"/>
    </source>
</evidence>
<dbReference type="PANTHER" id="PTHR34580:SF3">
    <property type="entry name" value="PROTEIN PAFB"/>
    <property type="match status" value="1"/>
</dbReference>
<dbReference type="InterPro" id="IPR036390">
    <property type="entry name" value="WH_DNA-bd_sf"/>
</dbReference>
<dbReference type="EMBL" id="UASS01000040">
    <property type="protein sequence ID" value="SPX62743.1"/>
    <property type="molecule type" value="Genomic_DNA"/>
</dbReference>
<dbReference type="InterPro" id="IPR051534">
    <property type="entry name" value="CBASS_pafABC_assoc_protein"/>
</dbReference>
<evidence type="ECO:0000259" key="1">
    <source>
        <dbReference type="Pfam" id="PF08279"/>
    </source>
</evidence>
<dbReference type="PROSITE" id="PS52050">
    <property type="entry name" value="WYL"/>
    <property type="match status" value="1"/>
</dbReference>
<dbReference type="Pfam" id="PF13280">
    <property type="entry name" value="WYL"/>
    <property type="match status" value="1"/>
</dbReference>
<evidence type="ECO:0000259" key="2">
    <source>
        <dbReference type="Pfam" id="PF13280"/>
    </source>
</evidence>
<dbReference type="Pfam" id="PF08279">
    <property type="entry name" value="HTH_11"/>
    <property type="match status" value="1"/>
</dbReference>
<feature type="domain" description="Helix-turn-helix type 11" evidence="1">
    <location>
        <begin position="24"/>
        <end position="77"/>
    </location>
</feature>
<dbReference type="InterPro" id="IPR013196">
    <property type="entry name" value="HTH_11"/>
</dbReference>
<dbReference type="Gene3D" id="1.10.10.10">
    <property type="entry name" value="Winged helix-like DNA-binding domain superfamily/Winged helix DNA-binding domain"/>
    <property type="match status" value="1"/>
</dbReference>
<dbReference type="InterPro" id="IPR026881">
    <property type="entry name" value="WYL_dom"/>
</dbReference>
<accession>A0A2X1SUW4</accession>
<gene>
    <name evidence="3" type="primary">niaR</name>
    <name evidence="3" type="ORF">NCTC12022_03508</name>
</gene>
<sequence length="247" mass="28461">MLPKYDSIVLTNPLGNYKLTRTERLLALLQILRRNRYPIRGATLADELGISLRTLYRDIATLQMQGAQIEGEPGLGYLLNPCYMLPPLMFSEEEIEALVLGSRWVAKRADSRLGAASRDAIAKIAAVLPVDLRNKLDASALLIGPGQAIMGGDQEQALIRQAIRHERKLIIRYKDVQENETERTIWPFAMGFFEQTRIVIAWCELRQQFRHFRIDRITSLNLTSTRYQRRRQALLKEWRCLENIPTQ</sequence>
<reference evidence="3 4" key="1">
    <citation type="submission" date="2018-06" db="EMBL/GenBank/DDBJ databases">
        <authorList>
            <consortium name="Pathogen Informatics"/>
            <person name="Doyle S."/>
        </authorList>
    </citation>
    <scope>NUCLEOTIDE SEQUENCE [LARGE SCALE GENOMIC DNA]</scope>
    <source>
        <strain evidence="3 4">NCTC12022</strain>
    </source>
</reference>
<name>A0A2X1SUW4_9GAMM</name>
<protein>
    <submittedName>
        <fullName evidence="3">Transcription regulator protein, DeoR family</fullName>
    </submittedName>
</protein>
<dbReference type="Proteomes" id="UP000251942">
    <property type="component" value="Unassembled WGS sequence"/>
</dbReference>
<dbReference type="PANTHER" id="PTHR34580">
    <property type="match status" value="1"/>
</dbReference>
<evidence type="ECO:0000313" key="4">
    <source>
        <dbReference type="Proteomes" id="UP000251942"/>
    </source>
</evidence>
<organism evidence="3 4">
    <name type="scientific">Legionella feeleii</name>
    <dbReference type="NCBI Taxonomy" id="453"/>
    <lineage>
        <taxon>Bacteria</taxon>
        <taxon>Pseudomonadati</taxon>
        <taxon>Pseudomonadota</taxon>
        <taxon>Gammaproteobacteria</taxon>
        <taxon>Legionellales</taxon>
        <taxon>Legionellaceae</taxon>
        <taxon>Legionella</taxon>
    </lineage>
</organism>
<dbReference type="AlphaFoldDB" id="A0A2X1SUW4"/>
<dbReference type="InterPro" id="IPR036388">
    <property type="entry name" value="WH-like_DNA-bd_sf"/>
</dbReference>